<dbReference type="VEuPathDB" id="CryptoDB:Cvel_3064"/>
<feature type="compositionally biased region" description="Basic and acidic residues" evidence="1">
    <location>
        <begin position="1"/>
        <end position="40"/>
    </location>
</feature>
<dbReference type="EMBL" id="CDMZ01000254">
    <property type="protein sequence ID" value="CEM10265.1"/>
    <property type="molecule type" value="Genomic_DNA"/>
</dbReference>
<evidence type="ECO:0000256" key="1">
    <source>
        <dbReference type="SAM" id="MobiDB-lite"/>
    </source>
</evidence>
<evidence type="ECO:0000313" key="2">
    <source>
        <dbReference type="EMBL" id="CEM10265.1"/>
    </source>
</evidence>
<gene>
    <name evidence="2" type="ORF">Cvel_3064</name>
</gene>
<name>A0A0G4FBL4_9ALVE</name>
<feature type="region of interest" description="Disordered" evidence="1">
    <location>
        <begin position="1"/>
        <end position="70"/>
    </location>
</feature>
<feature type="compositionally biased region" description="Basic and acidic residues" evidence="1">
    <location>
        <begin position="136"/>
        <end position="146"/>
    </location>
</feature>
<proteinExistence type="predicted"/>
<feature type="compositionally biased region" description="Basic residues" evidence="1">
    <location>
        <begin position="177"/>
        <end position="186"/>
    </location>
</feature>
<dbReference type="AlphaFoldDB" id="A0A0G4FBL4"/>
<accession>A0A0G4FBL4</accession>
<feature type="compositionally biased region" description="Low complexity" evidence="1">
    <location>
        <begin position="151"/>
        <end position="161"/>
    </location>
</feature>
<organism evidence="2">
    <name type="scientific">Chromera velia CCMP2878</name>
    <dbReference type="NCBI Taxonomy" id="1169474"/>
    <lineage>
        <taxon>Eukaryota</taxon>
        <taxon>Sar</taxon>
        <taxon>Alveolata</taxon>
        <taxon>Colpodellida</taxon>
        <taxon>Chromeraceae</taxon>
        <taxon>Chromera</taxon>
    </lineage>
</organism>
<feature type="compositionally biased region" description="Basic and acidic residues" evidence="1">
    <location>
        <begin position="195"/>
        <end position="204"/>
    </location>
</feature>
<protein>
    <submittedName>
        <fullName evidence="2">Uncharacterized protein</fullName>
    </submittedName>
</protein>
<feature type="region of interest" description="Disordered" evidence="1">
    <location>
        <begin position="131"/>
        <end position="204"/>
    </location>
</feature>
<sequence length="204" mass="22155">MGEKETDRETNGDGWKGEEGGKQTNEDDDRKGEGGEKRGEEIDEGEGGDSDAAAEGGYPPSPQLPFHTPKRLRGNVAGIVASGGRFLQGNMASRRGERHRTWGWTSLSTSHGSLFERPIRELMDQLGLLNTLSREQGGRRVERPETGGDSGAPAQGGPQAGENMQVPKGQEEEGGQGRRRRTRKRKNAESGLSGKCRERRTTSL</sequence>
<reference evidence="2" key="1">
    <citation type="submission" date="2014-11" db="EMBL/GenBank/DDBJ databases">
        <authorList>
            <person name="Otto D Thomas"/>
            <person name="Naeem Raeece"/>
        </authorList>
    </citation>
    <scope>NUCLEOTIDE SEQUENCE</scope>
</reference>